<protein>
    <submittedName>
        <fullName evidence="2">Type I-Fv CRISPR-associated protein Cas5fv</fullName>
    </submittedName>
</protein>
<organism evidence="2 3">
    <name type="scientific">Methylomonas aurea</name>
    <dbReference type="NCBI Taxonomy" id="2952224"/>
    <lineage>
        <taxon>Bacteria</taxon>
        <taxon>Pseudomonadati</taxon>
        <taxon>Pseudomonadota</taxon>
        <taxon>Gammaproteobacteria</taxon>
        <taxon>Methylococcales</taxon>
        <taxon>Methylococcaceae</taxon>
        <taxon>Methylomonas</taxon>
    </lineage>
</organism>
<feature type="domain" description="Cas5fv helical" evidence="1">
    <location>
        <begin position="112"/>
        <end position="269"/>
    </location>
</feature>
<evidence type="ECO:0000313" key="3">
    <source>
        <dbReference type="Proteomes" id="UP001524569"/>
    </source>
</evidence>
<evidence type="ECO:0000313" key="2">
    <source>
        <dbReference type="EMBL" id="MCQ8181078.1"/>
    </source>
</evidence>
<dbReference type="InterPro" id="IPR047583">
    <property type="entry name" value="Cas5fv"/>
</dbReference>
<dbReference type="Pfam" id="PF20158">
    <property type="entry name" value="Cas5fv_helical"/>
    <property type="match status" value="1"/>
</dbReference>
<accession>A0ABT1UFS4</accession>
<comment type="caution">
    <text evidence="2">The sequence shown here is derived from an EMBL/GenBank/DDBJ whole genome shotgun (WGS) entry which is preliminary data.</text>
</comment>
<reference evidence="2 3" key="1">
    <citation type="submission" date="2022-07" db="EMBL/GenBank/DDBJ databases">
        <title>Methylomonas rivi sp. nov., Methylomonas rosea sp. nov., Methylomonas aureus sp. nov. and Methylomonas subterranea sp. nov., four novel methanotrophs isolated from a freshwater creek and the deep terrestrial subsurface.</title>
        <authorList>
            <person name="Abin C."/>
            <person name="Sankaranarayanan K."/>
            <person name="Garner C."/>
            <person name="Sindelar R."/>
            <person name="Kotary K."/>
            <person name="Garner R."/>
            <person name="Barclay S."/>
            <person name="Lawson P."/>
            <person name="Krumholz L."/>
        </authorList>
    </citation>
    <scope>NUCLEOTIDE SEQUENCE [LARGE SCALE GENOMIC DNA]</scope>
    <source>
        <strain evidence="2 3">SURF-1</strain>
    </source>
</reference>
<dbReference type="InterPro" id="IPR045374">
    <property type="entry name" value="Cas5fv_helical"/>
</dbReference>
<keyword evidence="3" id="KW-1185">Reference proteome</keyword>
<dbReference type="RefSeq" id="WP_256610366.1">
    <property type="nucleotide sequence ID" value="NZ_JANIBM010000007.1"/>
</dbReference>
<proteinExistence type="predicted"/>
<name>A0ABT1UFS4_9GAMM</name>
<dbReference type="EMBL" id="JANIBM010000007">
    <property type="protein sequence ID" value="MCQ8181078.1"/>
    <property type="molecule type" value="Genomic_DNA"/>
</dbReference>
<sequence>MRITIKYEASWRNSFLDGSNNEPIPKSGRNFIATIKTLKDNPKNFIKREITIDTVMGILNRLIGDQRKLYQARQSKNYFFDNLEQFITFEDQQDDLKPINNEVVYLRNVGKSDDPTSFVGAIKVNDPVFISEYSSELWGILNLNFYELCKFICAEDYKVESKQRFDPFIISDLFKELNTLKSVEVNEDIEKALLILSEHFSGVEYRKANDKVKPGEIYCGALYLQIKRLSNISDISKHLTKSGAISGISKRIFTAKDFMGQYSTGGKKTSWGNPYLLAEKRKGEGDVVSSLAKANGTLDINLDIPEAKAQQLKEMIEAAGVSSFYLGKKGLAYVDVIR</sequence>
<dbReference type="Proteomes" id="UP001524569">
    <property type="component" value="Unassembled WGS sequence"/>
</dbReference>
<evidence type="ECO:0000259" key="1">
    <source>
        <dbReference type="Pfam" id="PF20158"/>
    </source>
</evidence>
<dbReference type="CDD" id="cd21143">
    <property type="entry name" value="Cas5fv"/>
    <property type="match status" value="1"/>
</dbReference>
<gene>
    <name evidence="2" type="primary">cas5fv</name>
    <name evidence="2" type="ORF">NP603_08160</name>
</gene>